<dbReference type="GO" id="GO:0031177">
    <property type="term" value="F:phosphopantetheine binding"/>
    <property type="evidence" value="ECO:0007669"/>
    <property type="project" value="InterPro"/>
</dbReference>
<evidence type="ECO:0000256" key="4">
    <source>
        <dbReference type="ARBA" id="ARBA00016743"/>
    </source>
</evidence>
<comment type="pathway">
    <text evidence="2">Siderophore biosynthesis; mycobactin biosynthesis.</text>
</comment>
<dbReference type="EMBL" id="JACHJB010000005">
    <property type="protein sequence ID" value="MBB6352092.1"/>
    <property type="molecule type" value="Genomic_DNA"/>
</dbReference>
<name>A0A7X0CBG5_9ACTN</name>
<comment type="cofactor">
    <cofactor evidence="1">
        <name>pantetheine 4'-phosphate</name>
        <dbReference type="ChEBI" id="CHEBI:47942"/>
    </cofactor>
</comment>
<dbReference type="SMART" id="SM00823">
    <property type="entry name" value="PKS_PP"/>
    <property type="match status" value="3"/>
</dbReference>
<keyword evidence="6" id="KW-0597">Phosphoprotein</keyword>
<sequence length="2261" mass="243408">MWETATFHDELERTVTGLTGGPCRAVRPVHGHGPTLLVEAGTDAWPADRVRAAVIDAHRQVVETVVYVAPGSLDGRSEAELVTAYRRGGLEVVHTDALTPAAPPAAPAAPARGGEAPAPDVPAFTLEEVRRAAAALVGLPERELDPDDDLIRLGVDSIRIMQLANDWQRQGVRVKFADLAETPTVAAWHGLLSSRAASPAPGPLPAVDRDAPFALTPVQHAYWFGRRDGQVLGGVGCHFYVEFDGSGVDAAALERAVHALFDRHELLRTRFTDDGAQRILPRSPWRGLTVHDLRDRAAPDVAAQLAGLRERLSHRRLDIDRAEVLDLTLSLLPDGAHRLHVNIDLLVADVRSIQILLDDLAALYAAPDEPLLPIGCTFPAYLAERDRRQEDERAADRRYWAERLPTLPGGPRLPLAVEPDRLDRVRVVRRDHRLGPERRRRLAERARAHGVTLPMALATALAEVIGTWSESPRFLLNMPLFDRQTLHPDVPRMVADFTDLILLEVDLTEPASFAGRAAALQSRFQADAAHSAYSGVEVLRDLNRGGRADQVTAPVVFTSAFGMGDLVGAEVQRHLGRLGWMLSQTPQVWLDHQVVEVDGGLLFNWDAVEELFAPGVLDGMAGAFARLLDWMVEHDWDAAPPSLLPGEQLVVRAGVNDTAGPVPEGVLHGGFFAVAGREPGRVALVGDGVSVSYGELAGRALRVAGFLRGRGVGPGDAVGVSLPKGVDQVVAVLGVLAAGGVYVPVGVDQPGVRRERILRRAGVRLVLEGVCEGEPLSGPVGVRPEQAAYVIFTSGSTGEPKGVEVSHRAALNTVVDVNARFGVGAGDRVLAVSALDFDLSVWDVFGLLSVGGGVVLVGEEERREAYRWAELVAEHGVSVWNTVPALLDMLLTASPPGALTGLRLAMVSGDWVGLDLSGRLAEHAPGCRLVALGGATEAAIWSNFCSVPEKVPAEWVSVPYGRPLTNQCFRVVDGRGRDCPDWVAGELWIGGVGVALGYRGDPETTAARFVERDGLRWYRTGDLGRYWPDGTLEFLGRVDHQVKVRGHRIELGEVEAALLAHPAVSQAVATVVGGAARRLAALAVPAGDAPRLDELRAWLTDRLPPYMVPEHVALRPDVPLTPNGKIDRAAVTRIAGEHAAGRIERLDPPREGLESTVAGLWRELLGVDAVGRDHDFFALGGDSLLATRLITRLRAAGVAGAELSHLFERPGLADFAATLRHGDPAAESGRSAPRPALRADPEHRHDPFPPTDVQRAYWVGRTDDFALGGVGCHFYTEYDLTGLDLARLEEAWNRLIARHEMLRAEFLPDGRQRILPRVPRLAIPVVDADDDDADRALAGLRDAMSHQVLDATRWPLFDVRAVRYGEDRTRLGVSFDNIVLDALSTMTLLRELEILYADPAAELPPIGMSFRDYVLTVEPDPEALRRAETYWSQRVADLPPAPQLPLAADPARIGRPRFARRQARLSPGQWARIKETARACGLTPSTVLATAFAEVLGAWSARQDLTINLTLFDRREVHPDIDAVLGDFTSLLLVAYQPEPGDTWLANARRLQQQVVRDLEHSEVSAIRVMRELARQTGSAEVTMPVVFTSTLGVTGEDGASTGRMFAEPVWGVSQTPQVWLDHQVVESGGGLLFNWDAVEELFAPGVLDGMFAAFARLLEWLSTGDWDRETPSLVPAEQLVVRAGVNDTAGPVPEGVLHGGFFAVAGREPGRVALVGDGVSVSYGELAGRALRVAGFLRGRGVGPGDAVGVSLPKGVDQVVAVLGVLAAGGVYVPVGVDQPGVRRERILRRAGVRLVLEGVCEGEPLSGPVGVRPEQAAYVIFTSGSTGEPKGVEVSHRAALNTVVDVNARFGVGAGDRVLAVSALDFDLSVWDVFGLLSVGGGVVLVGEEERREAYRWAELVAEHGVSVWNTVPALLDMLLTASPPGALTGLRLAMVSGDWVGLDLSGRLAEHAPGCRLVALGGATEAAIWSNFCSVPEKVPAEWVSVPYGRPLTNQCFRVVDGRGRDCPDWVAGELWIGGVGVALGYRGDPETTAARFVERDGLRWYRTGDLGRYWPDGTLEFLGRVDHQVKVRGHRIELGEVEAALLAHPAVSQAVATVVGGAARRLAALAVPAGDAPSLDELRAWLTDRLPSYAVPSTLRLVAGLPLTLNGKIDRAALARLAGQDDTTADAPPDGDTERTLARIWRDLLVVPEVGRHQNFVTLGGDSILAARLAEEIRTEFGVELPLRELFAGPTIAEHAALIDQRRTATDFEEGTV</sequence>
<accession>A0A7X0CBG5</accession>
<dbReference type="InterPro" id="IPR009081">
    <property type="entry name" value="PP-bd_ACP"/>
</dbReference>
<evidence type="ECO:0000256" key="7">
    <source>
        <dbReference type="ARBA" id="ARBA00022598"/>
    </source>
</evidence>
<dbReference type="Gene3D" id="1.10.1200.10">
    <property type="entry name" value="ACP-like"/>
    <property type="match status" value="2"/>
</dbReference>
<evidence type="ECO:0000256" key="1">
    <source>
        <dbReference type="ARBA" id="ARBA00001957"/>
    </source>
</evidence>
<evidence type="ECO:0000259" key="10">
    <source>
        <dbReference type="PROSITE" id="PS50075"/>
    </source>
</evidence>
<feature type="domain" description="Carrier" evidence="10">
    <location>
        <begin position="123"/>
        <end position="196"/>
    </location>
</feature>
<reference evidence="11 12" key="1">
    <citation type="submission" date="2020-08" db="EMBL/GenBank/DDBJ databases">
        <title>Sequencing the genomes of 1000 actinobacteria strains.</title>
        <authorList>
            <person name="Klenk H.-P."/>
        </authorList>
    </citation>
    <scope>NUCLEOTIDE SEQUENCE [LARGE SCALE GENOMIC DNA]</scope>
    <source>
        <strain evidence="11 12">DSM 45913</strain>
    </source>
</reference>
<dbReference type="Pfam" id="PF00550">
    <property type="entry name" value="PP-binding"/>
    <property type="match status" value="3"/>
</dbReference>
<feature type="domain" description="Carrier" evidence="10">
    <location>
        <begin position="2176"/>
        <end position="2251"/>
    </location>
</feature>
<evidence type="ECO:0000313" key="12">
    <source>
        <dbReference type="Proteomes" id="UP000583800"/>
    </source>
</evidence>
<evidence type="ECO:0000256" key="8">
    <source>
        <dbReference type="ARBA" id="ARBA00033440"/>
    </source>
</evidence>
<dbReference type="CDD" id="cd19535">
    <property type="entry name" value="Cyc_NRPS"/>
    <property type="match status" value="2"/>
</dbReference>
<dbReference type="FunFam" id="3.30.559.30:FF:000006">
    <property type="entry name" value="Yersiniabactin polyketide/non-ribosomal peptide synthetase"/>
    <property type="match status" value="2"/>
</dbReference>
<dbReference type="SUPFAM" id="SSF52777">
    <property type="entry name" value="CoA-dependent acyltransferases"/>
    <property type="match status" value="4"/>
</dbReference>
<dbReference type="GO" id="GO:0008610">
    <property type="term" value="P:lipid biosynthetic process"/>
    <property type="evidence" value="ECO:0007669"/>
    <property type="project" value="UniProtKB-ARBA"/>
</dbReference>
<dbReference type="InterPro" id="IPR023213">
    <property type="entry name" value="CAT-like_dom_sf"/>
</dbReference>
<dbReference type="Gene3D" id="3.30.559.30">
    <property type="entry name" value="Nonribosomal peptide synthetase, condensation domain"/>
    <property type="match status" value="2"/>
</dbReference>
<dbReference type="InterPro" id="IPR006162">
    <property type="entry name" value="Ppantetheine_attach_site"/>
</dbReference>
<dbReference type="InterPro" id="IPR000873">
    <property type="entry name" value="AMP-dep_synth/lig_dom"/>
</dbReference>
<dbReference type="PROSITE" id="PS00012">
    <property type="entry name" value="PHOSPHOPANTETHEINE"/>
    <property type="match status" value="2"/>
</dbReference>
<dbReference type="Pfam" id="PF13193">
    <property type="entry name" value="AMP-binding_C"/>
    <property type="match status" value="2"/>
</dbReference>
<dbReference type="InterPro" id="IPR029058">
    <property type="entry name" value="AB_hydrolase_fold"/>
</dbReference>
<dbReference type="GO" id="GO:0016874">
    <property type="term" value="F:ligase activity"/>
    <property type="evidence" value="ECO:0007669"/>
    <property type="project" value="UniProtKB-KW"/>
</dbReference>
<dbReference type="InterPro" id="IPR025110">
    <property type="entry name" value="AMP-bd_C"/>
</dbReference>
<dbReference type="CDD" id="cd12114">
    <property type="entry name" value="A_NRPS_TlmIV_like"/>
    <property type="match status" value="2"/>
</dbReference>
<dbReference type="GO" id="GO:0043041">
    <property type="term" value="P:amino acid activation for nonribosomal peptide biosynthetic process"/>
    <property type="evidence" value="ECO:0007669"/>
    <property type="project" value="TreeGrafter"/>
</dbReference>
<dbReference type="Gene3D" id="3.30.559.10">
    <property type="entry name" value="Chloramphenicol acetyltransferase-like domain"/>
    <property type="match status" value="2"/>
</dbReference>
<dbReference type="Proteomes" id="UP000583800">
    <property type="component" value="Unassembled WGS sequence"/>
</dbReference>
<dbReference type="SUPFAM" id="SSF56801">
    <property type="entry name" value="Acetyl-CoA synthetase-like"/>
    <property type="match status" value="2"/>
</dbReference>
<dbReference type="Pfam" id="PF00668">
    <property type="entry name" value="Condensation"/>
    <property type="match status" value="2"/>
</dbReference>
<dbReference type="GO" id="GO:0044550">
    <property type="term" value="P:secondary metabolite biosynthetic process"/>
    <property type="evidence" value="ECO:0007669"/>
    <property type="project" value="TreeGrafter"/>
</dbReference>
<dbReference type="RefSeq" id="WP_185089841.1">
    <property type="nucleotide sequence ID" value="NZ_JACHJB010000005.1"/>
</dbReference>
<comment type="similarity">
    <text evidence="3">Belongs to the ATP-dependent AMP-binding enzyme family. MbtB subfamily.</text>
</comment>
<dbReference type="FunFam" id="3.30.559.10:FF:000023">
    <property type="entry name" value="Non-ribosomal peptide synthetase"/>
    <property type="match status" value="2"/>
</dbReference>
<dbReference type="InterPro" id="IPR045851">
    <property type="entry name" value="AMP-bd_C_sf"/>
</dbReference>
<evidence type="ECO:0000256" key="2">
    <source>
        <dbReference type="ARBA" id="ARBA00005102"/>
    </source>
</evidence>
<evidence type="ECO:0000256" key="9">
    <source>
        <dbReference type="SAM" id="MobiDB-lite"/>
    </source>
</evidence>
<evidence type="ECO:0000256" key="5">
    <source>
        <dbReference type="ARBA" id="ARBA00022450"/>
    </source>
</evidence>
<dbReference type="InterPro" id="IPR036736">
    <property type="entry name" value="ACP-like_sf"/>
</dbReference>
<dbReference type="Gene3D" id="3.40.50.1820">
    <property type="entry name" value="alpha/beta hydrolase"/>
    <property type="match status" value="1"/>
</dbReference>
<evidence type="ECO:0000256" key="6">
    <source>
        <dbReference type="ARBA" id="ARBA00022553"/>
    </source>
</evidence>
<dbReference type="FunFam" id="1.10.1200.10:FF:000016">
    <property type="entry name" value="Non-ribosomal peptide synthase"/>
    <property type="match status" value="2"/>
</dbReference>
<dbReference type="PROSITE" id="PS50075">
    <property type="entry name" value="CARRIER"/>
    <property type="match status" value="3"/>
</dbReference>
<feature type="domain" description="Carrier" evidence="10">
    <location>
        <begin position="1148"/>
        <end position="1223"/>
    </location>
</feature>
<dbReference type="PROSITE" id="PS00455">
    <property type="entry name" value="AMP_BINDING"/>
    <property type="match status" value="2"/>
</dbReference>
<dbReference type="Pfam" id="PF00501">
    <property type="entry name" value="AMP-binding"/>
    <property type="match status" value="4"/>
</dbReference>
<keyword evidence="12" id="KW-1185">Reference proteome</keyword>
<feature type="compositionally biased region" description="Basic and acidic residues" evidence="9">
    <location>
        <begin position="1237"/>
        <end position="1247"/>
    </location>
</feature>
<dbReference type="SUPFAM" id="SSF47336">
    <property type="entry name" value="ACP-like"/>
    <property type="match status" value="3"/>
</dbReference>
<dbReference type="GO" id="GO:0005737">
    <property type="term" value="C:cytoplasm"/>
    <property type="evidence" value="ECO:0007669"/>
    <property type="project" value="TreeGrafter"/>
</dbReference>
<dbReference type="InterPro" id="IPR057737">
    <property type="entry name" value="Condensation_MtbB-like"/>
</dbReference>
<dbReference type="InterPro" id="IPR042099">
    <property type="entry name" value="ANL_N_sf"/>
</dbReference>
<dbReference type="NCBIfam" id="TIGR01733">
    <property type="entry name" value="AA-adenyl-dom"/>
    <property type="match status" value="2"/>
</dbReference>
<keyword evidence="7" id="KW-0436">Ligase</keyword>
<dbReference type="InterPro" id="IPR010071">
    <property type="entry name" value="AA_adenyl_dom"/>
</dbReference>
<dbReference type="PANTHER" id="PTHR45527:SF10">
    <property type="entry name" value="PYOCHELIN SYNTHASE PCHF"/>
    <property type="match status" value="1"/>
</dbReference>
<gene>
    <name evidence="11" type="ORF">FHU36_008688</name>
</gene>
<dbReference type="GO" id="GO:0072330">
    <property type="term" value="P:monocarboxylic acid biosynthetic process"/>
    <property type="evidence" value="ECO:0007669"/>
    <property type="project" value="UniProtKB-ARBA"/>
</dbReference>
<dbReference type="Gene3D" id="3.40.50.12780">
    <property type="entry name" value="N-terminal domain of ligase-like"/>
    <property type="match status" value="2"/>
</dbReference>
<dbReference type="InterPro" id="IPR020806">
    <property type="entry name" value="PKS_PP-bd"/>
</dbReference>
<organism evidence="11 12">
    <name type="scientific">Nonomuraea muscovyensis</name>
    <dbReference type="NCBI Taxonomy" id="1124761"/>
    <lineage>
        <taxon>Bacteria</taxon>
        <taxon>Bacillati</taxon>
        <taxon>Actinomycetota</taxon>
        <taxon>Actinomycetes</taxon>
        <taxon>Streptosporangiales</taxon>
        <taxon>Streptosporangiaceae</taxon>
        <taxon>Nonomuraea</taxon>
    </lineage>
</organism>
<comment type="caution">
    <text evidence="11">The sequence shown here is derived from an EMBL/GenBank/DDBJ whole genome shotgun (WGS) entry which is preliminary data.</text>
</comment>
<proteinExistence type="inferred from homology"/>
<feature type="region of interest" description="Disordered" evidence="9">
    <location>
        <begin position="1223"/>
        <end position="1251"/>
    </location>
</feature>
<dbReference type="PANTHER" id="PTHR45527">
    <property type="entry name" value="NONRIBOSOMAL PEPTIDE SYNTHETASE"/>
    <property type="match status" value="1"/>
</dbReference>
<evidence type="ECO:0000256" key="3">
    <source>
        <dbReference type="ARBA" id="ARBA00007380"/>
    </source>
</evidence>
<evidence type="ECO:0000313" key="11">
    <source>
        <dbReference type="EMBL" id="MBB6352092.1"/>
    </source>
</evidence>
<dbReference type="Gene3D" id="3.30.300.30">
    <property type="match status" value="2"/>
</dbReference>
<dbReference type="FunFam" id="3.40.50.12780:FF:000012">
    <property type="entry name" value="Non-ribosomal peptide synthetase"/>
    <property type="match status" value="2"/>
</dbReference>
<protein>
    <recommendedName>
        <fullName evidence="4">Phenyloxazoline synthase MbtB</fullName>
    </recommendedName>
    <alternativeName>
        <fullName evidence="8">Mycobactin synthetase protein B</fullName>
    </alternativeName>
</protein>
<dbReference type="InterPro" id="IPR001242">
    <property type="entry name" value="Condensation_dom"/>
</dbReference>
<keyword evidence="5" id="KW-0596">Phosphopantetheine</keyword>
<dbReference type="InterPro" id="IPR020845">
    <property type="entry name" value="AMP-binding_CS"/>
</dbReference>